<feature type="domain" description="3-hydroxyacyl-CoA dehydrogenase C-terminal" evidence="13">
    <location>
        <begin position="609"/>
        <end position="697"/>
    </location>
</feature>
<evidence type="ECO:0000256" key="12">
    <source>
        <dbReference type="ARBA" id="ARBA00049556"/>
    </source>
</evidence>
<keyword evidence="5" id="KW-0560">Oxidoreductase</keyword>
<evidence type="ECO:0000259" key="13">
    <source>
        <dbReference type="Pfam" id="PF00725"/>
    </source>
</evidence>
<dbReference type="InterPro" id="IPR029045">
    <property type="entry name" value="ClpP/crotonase-like_dom_sf"/>
</dbReference>
<dbReference type="Proteomes" id="UP000194161">
    <property type="component" value="Chromosome"/>
</dbReference>
<dbReference type="InterPro" id="IPR008927">
    <property type="entry name" value="6-PGluconate_DH-like_C_sf"/>
</dbReference>
<keyword evidence="7" id="KW-0443">Lipid metabolism</keyword>
<comment type="subcellular location">
    <subcellularLocation>
        <location evidence="1">Peroxisome</location>
    </subcellularLocation>
</comment>
<evidence type="ECO:0000256" key="9">
    <source>
        <dbReference type="ARBA" id="ARBA00023235"/>
    </source>
</evidence>
<keyword evidence="3" id="KW-0276">Fatty acid metabolism</keyword>
<dbReference type="Gene3D" id="3.90.226.10">
    <property type="entry name" value="2-enoyl-CoA Hydratase, Chain A, domain 1"/>
    <property type="match status" value="1"/>
</dbReference>
<dbReference type="SUPFAM" id="SSF48179">
    <property type="entry name" value="6-phosphogluconate dehydrogenase C-terminal domain-like"/>
    <property type="match status" value="2"/>
</dbReference>
<dbReference type="GO" id="GO:0003857">
    <property type="term" value="F:(3S)-3-hydroxyacyl-CoA dehydrogenase (NAD+) activity"/>
    <property type="evidence" value="ECO:0007669"/>
    <property type="project" value="UniProtKB-EC"/>
</dbReference>
<evidence type="ECO:0000256" key="11">
    <source>
        <dbReference type="ARBA" id="ARBA00023268"/>
    </source>
</evidence>
<dbReference type="Gene3D" id="3.40.50.720">
    <property type="entry name" value="NAD(P)-binding Rossmann-like Domain"/>
    <property type="match status" value="1"/>
</dbReference>
<proteinExistence type="predicted"/>
<dbReference type="GO" id="GO:0070403">
    <property type="term" value="F:NAD+ binding"/>
    <property type="evidence" value="ECO:0007669"/>
    <property type="project" value="InterPro"/>
</dbReference>
<protein>
    <submittedName>
        <fullName evidence="15">Enoyl-CoA hydratase</fullName>
    </submittedName>
</protein>
<keyword evidence="9" id="KW-0413">Isomerase</keyword>
<dbReference type="GO" id="GO:0016853">
    <property type="term" value="F:isomerase activity"/>
    <property type="evidence" value="ECO:0007669"/>
    <property type="project" value="UniProtKB-KW"/>
</dbReference>
<sequence length="708" mass="76351">MSSPLRIHRQAGVTLLEIDNPPVNAASAALLRQLREALAQAAADAACQAVVLYAAGRSFVCGADIAELQGPAAQPRVDLFNPVMDALESLPKPVVCAMHGMALGGGLELALACHYRVAHPDSQVGLPEVQLGILPGAGGTQRLPRLVGARHALEMISSGKRVGAQAALDMGLLDRLSADPPRAAGLAYALDLLREGAGPRPTCLRQVDSGGLDAAALRQARADAEARPQYPARLAIVQCIEAALTQPFRAGLAEERRLFEQCRLSHTSQALRHLFFAQRQAAKLPGLPADTPLRPIRKIGVIGAGTMGRGIVTNFLGAGIPSVLLETRQEALDKGVEHIRRTYDGQVAKGRLSDERVRAALDCLRPSLDPADLADCDLVIEAVFEDMQIKQDVCRMLGVRCKPGAILASNTSTLDIDVLAQASGRPADFVGMHFFSPANIMRLLEVVRGRETAPDVLATVMRLSKTIGKTAVVSGVCYGFIGNRMLESYLREADFLLMEGASPRQVDRAIENAGLAMGPCRMLDMAGTDVAARIVIEQEKNGLRPDDPAYRAVVGRLLETGRLGQKAGKGYYRYEGRQAVDDPEVQALCEELARRHGIARRDRIADQEIVERCLYPLINEGARILEEGIAYRPGDVDVVWTHGYGFPDYLGGPIFMADHVIGLPVVRDRLTHYADVKGNAQGYWTLSPLLERCAAQGTTLSDTHTNRT</sequence>
<evidence type="ECO:0000256" key="7">
    <source>
        <dbReference type="ARBA" id="ARBA00023098"/>
    </source>
</evidence>
<dbReference type="InterPro" id="IPR001753">
    <property type="entry name" value="Enoyl-CoA_hydra/iso"/>
</dbReference>
<keyword evidence="16" id="KW-1185">Reference proteome</keyword>
<keyword evidence="4" id="KW-0442">Lipid degradation</keyword>
<dbReference type="InterPro" id="IPR006176">
    <property type="entry name" value="3-OHacyl-CoA_DH_NAD-bd"/>
</dbReference>
<name>A0A1W6Z6C8_9BORD</name>
<evidence type="ECO:0000256" key="2">
    <source>
        <dbReference type="ARBA" id="ARBA00005005"/>
    </source>
</evidence>
<dbReference type="Pfam" id="PF00378">
    <property type="entry name" value="ECH_1"/>
    <property type="match status" value="1"/>
</dbReference>
<dbReference type="SUPFAM" id="SSF52096">
    <property type="entry name" value="ClpP/crotonase"/>
    <property type="match status" value="1"/>
</dbReference>
<dbReference type="InterPro" id="IPR036291">
    <property type="entry name" value="NAD(P)-bd_dom_sf"/>
</dbReference>
<dbReference type="Pfam" id="PF02737">
    <property type="entry name" value="3HCDH_N"/>
    <property type="match status" value="1"/>
</dbReference>
<feature type="domain" description="3-hydroxyacyl-CoA dehydrogenase NAD binding" evidence="14">
    <location>
        <begin position="298"/>
        <end position="474"/>
    </location>
</feature>
<keyword evidence="11" id="KW-0511">Multifunctional enzyme</keyword>
<dbReference type="EMBL" id="CP021111">
    <property type="protein sequence ID" value="ARP92976.1"/>
    <property type="molecule type" value="Genomic_DNA"/>
</dbReference>
<dbReference type="InterPro" id="IPR006108">
    <property type="entry name" value="3HC_DH_C"/>
</dbReference>
<dbReference type="OrthoDB" id="5287258at2"/>
<evidence type="ECO:0000313" key="15">
    <source>
        <dbReference type="EMBL" id="ARP92976.1"/>
    </source>
</evidence>
<dbReference type="GO" id="GO:0004300">
    <property type="term" value="F:enoyl-CoA hydratase activity"/>
    <property type="evidence" value="ECO:0007669"/>
    <property type="project" value="UniProtKB-ARBA"/>
</dbReference>
<accession>A0A1W6Z6C8</accession>
<dbReference type="RefSeq" id="WP_086076815.1">
    <property type="nucleotide sequence ID" value="NZ_CP021111.1"/>
</dbReference>
<evidence type="ECO:0000256" key="8">
    <source>
        <dbReference type="ARBA" id="ARBA00023140"/>
    </source>
</evidence>
<dbReference type="KEGG" id="bgm:CAL15_00430"/>
<keyword evidence="8" id="KW-0576">Peroxisome</keyword>
<dbReference type="PANTHER" id="PTHR23309:SF51">
    <property type="entry name" value="3-HYDROXYACYL-COA DEHYDROGENASE-RELATED"/>
    <property type="match status" value="1"/>
</dbReference>
<evidence type="ECO:0000256" key="4">
    <source>
        <dbReference type="ARBA" id="ARBA00022963"/>
    </source>
</evidence>
<reference evidence="15 16" key="1">
    <citation type="submission" date="2017-05" db="EMBL/GenBank/DDBJ databases">
        <title>Complete and WGS of Bordetella genogroups.</title>
        <authorList>
            <person name="Spilker T."/>
            <person name="LiPuma J."/>
        </authorList>
    </citation>
    <scope>NUCLEOTIDE SEQUENCE [LARGE SCALE GENOMIC DNA]</scope>
    <source>
        <strain evidence="15 16">AU7206</strain>
    </source>
</reference>
<evidence type="ECO:0000256" key="6">
    <source>
        <dbReference type="ARBA" id="ARBA00023027"/>
    </source>
</evidence>
<keyword evidence="6" id="KW-0520">NAD</keyword>
<dbReference type="Gene3D" id="1.10.1040.50">
    <property type="match status" value="1"/>
</dbReference>
<dbReference type="STRING" id="463040.CAL15_00430"/>
<dbReference type="Pfam" id="PF00725">
    <property type="entry name" value="3HCDH"/>
    <property type="match status" value="2"/>
</dbReference>
<evidence type="ECO:0000256" key="10">
    <source>
        <dbReference type="ARBA" id="ARBA00023239"/>
    </source>
</evidence>
<comment type="pathway">
    <text evidence="2">Lipid metabolism; fatty acid beta-oxidation.</text>
</comment>
<gene>
    <name evidence="15" type="ORF">CAL15_00430</name>
</gene>
<evidence type="ECO:0000256" key="1">
    <source>
        <dbReference type="ARBA" id="ARBA00004275"/>
    </source>
</evidence>
<dbReference type="FunFam" id="3.40.50.720:FF:000009">
    <property type="entry name" value="Fatty oxidation complex, alpha subunit"/>
    <property type="match status" value="1"/>
</dbReference>
<organism evidence="15 16">
    <name type="scientific">Bordetella genomosp. 13</name>
    <dbReference type="NCBI Taxonomy" id="463040"/>
    <lineage>
        <taxon>Bacteria</taxon>
        <taxon>Pseudomonadati</taxon>
        <taxon>Pseudomonadota</taxon>
        <taxon>Betaproteobacteria</taxon>
        <taxon>Burkholderiales</taxon>
        <taxon>Alcaligenaceae</taxon>
        <taxon>Bordetella</taxon>
    </lineage>
</organism>
<evidence type="ECO:0000313" key="16">
    <source>
        <dbReference type="Proteomes" id="UP000194161"/>
    </source>
</evidence>
<dbReference type="AlphaFoldDB" id="A0A1W6Z6C8"/>
<evidence type="ECO:0000256" key="5">
    <source>
        <dbReference type="ARBA" id="ARBA00023002"/>
    </source>
</evidence>
<keyword evidence="10" id="KW-0456">Lyase</keyword>
<dbReference type="GO" id="GO:0006635">
    <property type="term" value="P:fatty acid beta-oxidation"/>
    <property type="evidence" value="ECO:0007669"/>
    <property type="project" value="UniProtKB-UniPathway"/>
</dbReference>
<evidence type="ECO:0000256" key="3">
    <source>
        <dbReference type="ARBA" id="ARBA00022832"/>
    </source>
</evidence>
<dbReference type="FunFam" id="1.10.1040.50:FF:000006">
    <property type="entry name" value="Peroxisomal bifunctional enzyme"/>
    <property type="match status" value="1"/>
</dbReference>
<dbReference type="CDD" id="cd06558">
    <property type="entry name" value="crotonase-like"/>
    <property type="match status" value="1"/>
</dbReference>
<comment type="catalytic activity">
    <reaction evidence="12">
        <text>a (3S)-3-hydroxyacyl-CoA + NAD(+) = a 3-oxoacyl-CoA + NADH + H(+)</text>
        <dbReference type="Rhea" id="RHEA:22432"/>
        <dbReference type="ChEBI" id="CHEBI:15378"/>
        <dbReference type="ChEBI" id="CHEBI:57318"/>
        <dbReference type="ChEBI" id="CHEBI:57540"/>
        <dbReference type="ChEBI" id="CHEBI:57945"/>
        <dbReference type="ChEBI" id="CHEBI:90726"/>
        <dbReference type="EC" id="1.1.1.35"/>
    </reaction>
</comment>
<evidence type="ECO:0000259" key="14">
    <source>
        <dbReference type="Pfam" id="PF02737"/>
    </source>
</evidence>
<dbReference type="SUPFAM" id="SSF51735">
    <property type="entry name" value="NAD(P)-binding Rossmann-fold domains"/>
    <property type="match status" value="1"/>
</dbReference>
<feature type="domain" description="3-hydroxyacyl-CoA dehydrogenase C-terminal" evidence="13">
    <location>
        <begin position="479"/>
        <end position="574"/>
    </location>
</feature>
<dbReference type="UniPathway" id="UPA00659"/>
<dbReference type="PANTHER" id="PTHR23309">
    <property type="entry name" value="3-HYDROXYACYL-COA DEHYROGENASE"/>
    <property type="match status" value="1"/>
</dbReference>